<comment type="caution">
    <text evidence="1">The sequence shown here is derived from an EMBL/GenBank/DDBJ whole genome shotgun (WGS) entry which is preliminary data.</text>
</comment>
<dbReference type="Proteomes" id="UP000535182">
    <property type="component" value="Unassembled WGS sequence"/>
</dbReference>
<gene>
    <name evidence="1" type="ORF">HDF14_001095</name>
</gene>
<organism evidence="1 2">
    <name type="scientific">Tunturiibacter gelidiferens</name>
    <dbReference type="NCBI Taxonomy" id="3069689"/>
    <lineage>
        <taxon>Bacteria</taxon>
        <taxon>Pseudomonadati</taxon>
        <taxon>Acidobacteriota</taxon>
        <taxon>Terriglobia</taxon>
        <taxon>Terriglobales</taxon>
        <taxon>Acidobacteriaceae</taxon>
        <taxon>Tunturiibacter</taxon>
    </lineage>
</organism>
<name>A0A9X0U326_9BACT</name>
<dbReference type="EMBL" id="JACHEB010000002">
    <property type="protein sequence ID" value="MBB5327490.1"/>
    <property type="molecule type" value="Genomic_DNA"/>
</dbReference>
<protein>
    <submittedName>
        <fullName evidence="1">Uncharacterized protein</fullName>
    </submittedName>
</protein>
<dbReference type="AlphaFoldDB" id="A0A9X0U326"/>
<keyword evidence="2" id="KW-1185">Reference proteome</keyword>
<reference evidence="1 2" key="1">
    <citation type="submission" date="2020-08" db="EMBL/GenBank/DDBJ databases">
        <title>Genomic Encyclopedia of Type Strains, Phase IV (KMG-V): Genome sequencing to study the core and pangenomes of soil and plant-associated prokaryotes.</title>
        <authorList>
            <person name="Whitman W."/>
        </authorList>
    </citation>
    <scope>NUCLEOTIDE SEQUENCE [LARGE SCALE GENOMIC DNA]</scope>
    <source>
        <strain evidence="1 2">X5P2</strain>
    </source>
</reference>
<sequence>MILVHEQSSVLGEPILHVGFHSCSSDVALFVHSESDWIKRALDREGNNKITYGSMNDSMKMNLYQDRSDLAECSDWIHDLIRGLPEPSLSRPKFKQL</sequence>
<proteinExistence type="predicted"/>
<accession>A0A9X0U326</accession>
<evidence type="ECO:0000313" key="1">
    <source>
        <dbReference type="EMBL" id="MBB5327490.1"/>
    </source>
</evidence>
<evidence type="ECO:0000313" key="2">
    <source>
        <dbReference type="Proteomes" id="UP000535182"/>
    </source>
</evidence>